<name>A0A839QSY1_9MICC</name>
<proteinExistence type="predicted"/>
<sequence length="103" mass="11009">MSGGIGRQEGTWRMSYVRRPEGIGVALAERICRPRDQWEGMAEGRAPNHCSAPGSWKRATSENPVFSVLRTDGPFADWVHRTAGSSGDAVATEASAAAHASVI</sequence>
<dbReference type="EMBL" id="JACHVS010000001">
    <property type="protein sequence ID" value="MBB2995151.1"/>
    <property type="molecule type" value="Genomic_DNA"/>
</dbReference>
<keyword evidence="2" id="KW-1185">Reference proteome</keyword>
<organism evidence="1 2">
    <name type="scientific">Paeniglutamicibacter cryotolerans</name>
    <dbReference type="NCBI Taxonomy" id="670079"/>
    <lineage>
        <taxon>Bacteria</taxon>
        <taxon>Bacillati</taxon>
        <taxon>Actinomycetota</taxon>
        <taxon>Actinomycetes</taxon>
        <taxon>Micrococcales</taxon>
        <taxon>Micrococcaceae</taxon>
        <taxon>Paeniglutamicibacter</taxon>
    </lineage>
</organism>
<dbReference type="Proteomes" id="UP000523000">
    <property type="component" value="Unassembled WGS sequence"/>
</dbReference>
<evidence type="ECO:0000313" key="2">
    <source>
        <dbReference type="Proteomes" id="UP000523000"/>
    </source>
</evidence>
<accession>A0A839QSY1</accession>
<comment type="caution">
    <text evidence="1">The sequence shown here is derived from an EMBL/GenBank/DDBJ whole genome shotgun (WGS) entry which is preliminary data.</text>
</comment>
<dbReference type="AlphaFoldDB" id="A0A839QSY1"/>
<dbReference type="RefSeq" id="WP_183510453.1">
    <property type="nucleotide sequence ID" value="NZ_BAABGK010000088.1"/>
</dbReference>
<evidence type="ECO:0000313" key="1">
    <source>
        <dbReference type="EMBL" id="MBB2995151.1"/>
    </source>
</evidence>
<reference evidence="1 2" key="1">
    <citation type="submission" date="2020-08" db="EMBL/GenBank/DDBJ databases">
        <title>Sequencing the genomes of 1000 actinobacteria strains.</title>
        <authorList>
            <person name="Klenk H.-P."/>
        </authorList>
    </citation>
    <scope>NUCLEOTIDE SEQUENCE [LARGE SCALE GENOMIC DNA]</scope>
    <source>
        <strain evidence="1 2">DSM 22826</strain>
    </source>
</reference>
<protein>
    <submittedName>
        <fullName evidence="1">Uncharacterized protein</fullName>
    </submittedName>
</protein>
<gene>
    <name evidence="1" type="ORF">E9229_001342</name>
</gene>